<evidence type="ECO:0008006" key="3">
    <source>
        <dbReference type="Google" id="ProtNLM"/>
    </source>
</evidence>
<protein>
    <recommendedName>
        <fullName evidence="3">YggT family protein</fullName>
    </recommendedName>
</protein>
<proteinExistence type="predicted"/>
<organism evidence="2">
    <name type="scientific">bacterium 19MO03SA05</name>
    <dbReference type="NCBI Taxonomy" id="2920620"/>
    <lineage>
        <taxon>Bacteria</taxon>
    </lineage>
</organism>
<feature type="transmembrane region" description="Helical" evidence="1">
    <location>
        <begin position="7"/>
        <end position="26"/>
    </location>
</feature>
<keyword evidence="1" id="KW-0812">Transmembrane</keyword>
<reference evidence="2" key="1">
    <citation type="submission" date="2022-03" db="EMBL/GenBank/DDBJ databases">
        <title>Sea Food Isolates.</title>
        <authorList>
            <person name="Li c."/>
        </authorList>
    </citation>
    <scope>NUCLEOTIDE SEQUENCE</scope>
    <source>
        <strain evidence="2">19MO03SA05</strain>
    </source>
</reference>
<dbReference type="AlphaFoldDB" id="A0AAU6VJY2"/>
<feature type="transmembrane region" description="Helical" evidence="1">
    <location>
        <begin position="32"/>
        <end position="52"/>
    </location>
</feature>
<keyword evidence="1" id="KW-0472">Membrane</keyword>
<evidence type="ECO:0000313" key="2">
    <source>
        <dbReference type="EMBL" id="XAG85659.1"/>
    </source>
</evidence>
<gene>
    <name evidence="2" type="ORF">MRM63_06715</name>
</gene>
<sequence length="114" mass="13377">MTYIYDAFAFFSGVLGYIYDFLMYIPTLLIDIFSYCWYFIIKIYLFIGNLAVELAYKTVRLVLNDYQVYELLNHAFNMMPDNLRYASYQLGIVDAIRVLIDALGAAFVLRVMGW</sequence>
<name>A0AAU6VJY2_UNCXX</name>
<dbReference type="EMBL" id="CP095350">
    <property type="protein sequence ID" value="XAG85659.1"/>
    <property type="molecule type" value="Genomic_DNA"/>
</dbReference>
<keyword evidence="1" id="KW-1133">Transmembrane helix</keyword>
<accession>A0AAU6VJY2</accession>
<evidence type="ECO:0000256" key="1">
    <source>
        <dbReference type="SAM" id="Phobius"/>
    </source>
</evidence>